<keyword evidence="7" id="KW-1185">Reference proteome</keyword>
<organism evidence="6 7">
    <name type="scientific">Diaphorobacter ruginosibacter</name>
    <dbReference type="NCBI Taxonomy" id="1715720"/>
    <lineage>
        <taxon>Bacteria</taxon>
        <taxon>Pseudomonadati</taxon>
        <taxon>Pseudomonadota</taxon>
        <taxon>Betaproteobacteria</taxon>
        <taxon>Burkholderiales</taxon>
        <taxon>Comamonadaceae</taxon>
        <taxon>Diaphorobacter</taxon>
    </lineage>
</organism>
<evidence type="ECO:0000259" key="5">
    <source>
        <dbReference type="PROSITE" id="PS50931"/>
    </source>
</evidence>
<dbReference type="Pfam" id="PF03466">
    <property type="entry name" value="LysR_substrate"/>
    <property type="match status" value="1"/>
</dbReference>
<dbReference type="GO" id="GO:0003700">
    <property type="term" value="F:DNA-binding transcription factor activity"/>
    <property type="evidence" value="ECO:0007669"/>
    <property type="project" value="InterPro"/>
</dbReference>
<dbReference type="SUPFAM" id="SSF46785">
    <property type="entry name" value="Winged helix' DNA-binding domain"/>
    <property type="match status" value="1"/>
</dbReference>
<dbReference type="KEGG" id="drg:H9K76_03910"/>
<dbReference type="InterPro" id="IPR058163">
    <property type="entry name" value="LysR-type_TF_proteobact-type"/>
</dbReference>
<evidence type="ECO:0000256" key="4">
    <source>
        <dbReference type="ARBA" id="ARBA00023163"/>
    </source>
</evidence>
<dbReference type="GO" id="GO:0006351">
    <property type="term" value="P:DNA-templated transcription"/>
    <property type="evidence" value="ECO:0007669"/>
    <property type="project" value="TreeGrafter"/>
</dbReference>
<feature type="domain" description="HTH lysR-type" evidence="5">
    <location>
        <begin position="20"/>
        <end position="77"/>
    </location>
</feature>
<dbReference type="Gene3D" id="3.40.190.290">
    <property type="match status" value="1"/>
</dbReference>
<evidence type="ECO:0000313" key="7">
    <source>
        <dbReference type="Proteomes" id="UP000515811"/>
    </source>
</evidence>
<evidence type="ECO:0000256" key="1">
    <source>
        <dbReference type="ARBA" id="ARBA00009437"/>
    </source>
</evidence>
<accession>A0A7G9RR05</accession>
<gene>
    <name evidence="6" type="ORF">H9K76_03910</name>
</gene>
<comment type="similarity">
    <text evidence="1">Belongs to the LysR transcriptional regulatory family.</text>
</comment>
<dbReference type="SUPFAM" id="SSF53850">
    <property type="entry name" value="Periplasmic binding protein-like II"/>
    <property type="match status" value="1"/>
</dbReference>
<evidence type="ECO:0000256" key="2">
    <source>
        <dbReference type="ARBA" id="ARBA00023015"/>
    </source>
</evidence>
<keyword evidence="4" id="KW-0804">Transcription</keyword>
<evidence type="ECO:0000256" key="3">
    <source>
        <dbReference type="ARBA" id="ARBA00023125"/>
    </source>
</evidence>
<dbReference type="PANTHER" id="PTHR30537:SF3">
    <property type="entry name" value="TRANSCRIPTIONAL REGULATORY PROTEIN"/>
    <property type="match status" value="1"/>
</dbReference>
<protein>
    <submittedName>
        <fullName evidence="6">LysR family transcriptional regulator</fullName>
    </submittedName>
</protein>
<dbReference type="Pfam" id="PF00126">
    <property type="entry name" value="HTH_1"/>
    <property type="match status" value="1"/>
</dbReference>
<dbReference type="Gene3D" id="1.10.10.10">
    <property type="entry name" value="Winged helix-like DNA-binding domain superfamily/Winged helix DNA-binding domain"/>
    <property type="match status" value="1"/>
</dbReference>
<dbReference type="GO" id="GO:0043565">
    <property type="term" value="F:sequence-specific DNA binding"/>
    <property type="evidence" value="ECO:0007669"/>
    <property type="project" value="TreeGrafter"/>
</dbReference>
<dbReference type="PROSITE" id="PS50931">
    <property type="entry name" value="HTH_LYSR"/>
    <property type="match status" value="1"/>
</dbReference>
<evidence type="ECO:0000313" key="6">
    <source>
        <dbReference type="EMBL" id="QNN58030.1"/>
    </source>
</evidence>
<dbReference type="InterPro" id="IPR000847">
    <property type="entry name" value="LysR_HTH_N"/>
</dbReference>
<keyword evidence="2" id="KW-0805">Transcription regulation</keyword>
<dbReference type="InterPro" id="IPR036388">
    <property type="entry name" value="WH-like_DNA-bd_sf"/>
</dbReference>
<dbReference type="PANTHER" id="PTHR30537">
    <property type="entry name" value="HTH-TYPE TRANSCRIPTIONAL REGULATOR"/>
    <property type="match status" value="1"/>
</dbReference>
<reference evidence="6 7" key="1">
    <citation type="submission" date="2020-08" db="EMBL/GenBank/DDBJ databases">
        <title>Genome sequence of Diaphorobacter ruginosibacter DSM 27467T.</title>
        <authorList>
            <person name="Hyun D.-W."/>
            <person name="Bae J.-W."/>
        </authorList>
    </citation>
    <scope>NUCLEOTIDE SEQUENCE [LARGE SCALE GENOMIC DNA]</scope>
    <source>
        <strain evidence="6 7">DSM 27467</strain>
    </source>
</reference>
<proteinExistence type="inferred from homology"/>
<dbReference type="InterPro" id="IPR036390">
    <property type="entry name" value="WH_DNA-bd_sf"/>
</dbReference>
<dbReference type="EMBL" id="CP060714">
    <property type="protein sequence ID" value="QNN58030.1"/>
    <property type="molecule type" value="Genomic_DNA"/>
</dbReference>
<keyword evidence="3" id="KW-0238">DNA-binding</keyword>
<name>A0A7G9RR05_9BURK</name>
<dbReference type="Proteomes" id="UP000515811">
    <property type="component" value="Chromosome"/>
</dbReference>
<dbReference type="InterPro" id="IPR005119">
    <property type="entry name" value="LysR_subst-bd"/>
</dbReference>
<sequence>MLNANLHHLRIGFPLAIDTINWDNLRLFLAVARAQSAQEAARRLVIDHSTITRRLHRLEKELGARLFERTPAGHVLTTAGHRLLEHVERMESTMVSVGEDIGGESHSLTGQVRLGATEGFGSFFLAPHLSHFCDRHPAIEVELLIVPRFINLSQREADLAVNIERPQNIGQVCSKLTDYRLQLYASAAYLERHEPIRKVGDLLAHRFFGYVEELVFSPELRYLSSIVADALTPLRSTSVVAQFNAVREGRGMAVLPCFMAAPCGDLVPVLGNEISLTRTFWIAAPGDIRERARVRALWDFLREAVECNQPFLRGETRHWRSVD</sequence>
<dbReference type="AlphaFoldDB" id="A0A7G9RR05"/>